<comment type="catalytic activity">
    <reaction evidence="11">
        <text>a 4-hydroxy-3-(all-trans-polyprenyl)benzoate + 2 reduced [2Fe-2S]-[ferredoxin] + O2 + 2 H(+) = a 3,4-dihydroxy-5-(all-trans-polyprenyl)benzoate + 2 oxidized [2Fe-2S]-[ferredoxin] + H2O</text>
        <dbReference type="Rhea" id="RHEA:81195"/>
        <dbReference type="Rhea" id="RHEA-COMP:9514"/>
        <dbReference type="Rhea" id="RHEA-COMP:10000"/>
        <dbReference type="Rhea" id="RHEA-COMP:10001"/>
        <dbReference type="Rhea" id="RHEA-COMP:10930"/>
        <dbReference type="ChEBI" id="CHEBI:15377"/>
        <dbReference type="ChEBI" id="CHEBI:15378"/>
        <dbReference type="ChEBI" id="CHEBI:15379"/>
        <dbReference type="ChEBI" id="CHEBI:33737"/>
        <dbReference type="ChEBI" id="CHEBI:33738"/>
        <dbReference type="ChEBI" id="CHEBI:64694"/>
        <dbReference type="ChEBI" id="CHEBI:78396"/>
        <dbReference type="EC" id="1.14.15.45"/>
    </reaction>
</comment>
<comment type="subunit">
    <text evidence="11">Component of a multi-subunit COQ enzyme complex, composed of at least COQ3, COQ4, COQ5, COQ6, COQ7 and COQ9.</text>
</comment>
<keyword evidence="10 11" id="KW-0472">Membrane</keyword>
<evidence type="ECO:0000256" key="6">
    <source>
        <dbReference type="ARBA" id="ARBA00022827"/>
    </source>
</evidence>
<dbReference type="FunFam" id="3.50.50.60:FF:000021">
    <property type="entry name" value="Ubiquinone biosynthesis monooxygenase COQ6"/>
    <property type="match status" value="1"/>
</dbReference>
<comment type="catalytic activity">
    <reaction evidence="11">
        <text>a 2-methoxy-6-(all-trans-polyprenyl)phenol + 2 reduced [2Fe-2S]-[ferredoxin] + O2 + 2 H(+) = a 2-methoxy-6-(all-trans-polyprenyl)benzene-1,4-diol + 2 oxidized [2Fe-2S]-[ferredoxin] + H2O</text>
        <dbReference type="Rhea" id="RHEA:81183"/>
        <dbReference type="Rhea" id="RHEA-COMP:9551"/>
        <dbReference type="Rhea" id="RHEA-COMP:10000"/>
        <dbReference type="Rhea" id="RHEA-COMP:10001"/>
        <dbReference type="Rhea" id="RHEA-COMP:10858"/>
        <dbReference type="ChEBI" id="CHEBI:15377"/>
        <dbReference type="ChEBI" id="CHEBI:15378"/>
        <dbReference type="ChEBI" id="CHEBI:15379"/>
        <dbReference type="ChEBI" id="CHEBI:33737"/>
        <dbReference type="ChEBI" id="CHEBI:33738"/>
        <dbReference type="ChEBI" id="CHEBI:62731"/>
        <dbReference type="ChEBI" id="CHEBI:84166"/>
        <dbReference type="EC" id="1.14.15.46"/>
    </reaction>
</comment>
<dbReference type="PANTHER" id="PTHR43876">
    <property type="entry name" value="UBIQUINONE BIOSYNTHESIS MONOOXYGENASE COQ6, MITOCHONDRIAL"/>
    <property type="match status" value="1"/>
</dbReference>
<dbReference type="NCBIfam" id="TIGR01988">
    <property type="entry name" value="Ubi-OHases"/>
    <property type="match status" value="1"/>
</dbReference>
<evidence type="ECO:0000256" key="11">
    <source>
        <dbReference type="HAMAP-Rule" id="MF_03193"/>
    </source>
</evidence>
<protein>
    <recommendedName>
        <fullName evidence="11">Ubiquinone biosynthesis monooxygenase COQ6, mitochondrial</fullName>
        <ecNumber evidence="11">1.14.15.45</ecNumber>
    </recommendedName>
    <alternativeName>
        <fullName evidence="11">2-methoxy-6-polyprenolphenol 4-hydroxylase</fullName>
        <ecNumber evidence="11">1.14.15.46</ecNumber>
    </alternativeName>
</protein>
<dbReference type="GO" id="GO:0071949">
    <property type="term" value="F:FAD binding"/>
    <property type="evidence" value="ECO:0007669"/>
    <property type="project" value="InterPro"/>
</dbReference>
<comment type="caution">
    <text evidence="13">The sequence shown here is derived from an EMBL/GenBank/DDBJ whole genome shotgun (WGS) entry which is preliminary data.</text>
</comment>
<comment type="pathway">
    <text evidence="11">Cofactor biosynthesis; ubiquinone biosynthesis.</text>
</comment>
<evidence type="ECO:0000259" key="12">
    <source>
        <dbReference type="Pfam" id="PF01494"/>
    </source>
</evidence>
<dbReference type="InterPro" id="IPR002938">
    <property type="entry name" value="FAD-bd"/>
</dbReference>
<evidence type="ECO:0000313" key="14">
    <source>
        <dbReference type="Proteomes" id="UP000813824"/>
    </source>
</evidence>
<dbReference type="Gene3D" id="3.50.50.60">
    <property type="entry name" value="FAD/NAD(P)-binding domain"/>
    <property type="match status" value="2"/>
</dbReference>
<feature type="domain" description="FAD-binding" evidence="12">
    <location>
        <begin position="397"/>
        <end position="437"/>
    </location>
</feature>
<dbReference type="EMBL" id="JAEVFJ010000006">
    <property type="protein sequence ID" value="KAH8103880.1"/>
    <property type="molecule type" value="Genomic_DNA"/>
</dbReference>
<dbReference type="Pfam" id="PF01494">
    <property type="entry name" value="FAD_binding_3"/>
    <property type="match status" value="2"/>
</dbReference>
<evidence type="ECO:0000313" key="13">
    <source>
        <dbReference type="EMBL" id="KAH8103880.1"/>
    </source>
</evidence>
<evidence type="ECO:0000256" key="2">
    <source>
        <dbReference type="ARBA" id="ARBA00005349"/>
    </source>
</evidence>
<dbReference type="SUPFAM" id="SSF51905">
    <property type="entry name" value="FAD/NAD(P)-binding domain"/>
    <property type="match status" value="1"/>
</dbReference>
<evidence type="ECO:0000256" key="5">
    <source>
        <dbReference type="ARBA" id="ARBA00022792"/>
    </source>
</evidence>
<evidence type="ECO:0000256" key="7">
    <source>
        <dbReference type="ARBA" id="ARBA00023002"/>
    </source>
</evidence>
<dbReference type="EC" id="1.14.15.46" evidence="11"/>
<comment type="subcellular location">
    <subcellularLocation>
        <location evidence="11">Mitochondrion inner membrane</location>
        <topology evidence="11">Peripheral membrane protein</topology>
        <orientation evidence="11">Matrix side</orientation>
    </subcellularLocation>
</comment>
<evidence type="ECO:0000256" key="3">
    <source>
        <dbReference type="ARBA" id="ARBA00022630"/>
    </source>
</evidence>
<evidence type="ECO:0000256" key="9">
    <source>
        <dbReference type="ARBA" id="ARBA00023128"/>
    </source>
</evidence>
<dbReference type="GO" id="GO:0120538">
    <property type="term" value="F:2-methoxy-6-polyprenolphenol 4-hydroxylase activity"/>
    <property type="evidence" value="ECO:0007669"/>
    <property type="project" value="UniProtKB-EC"/>
</dbReference>
<keyword evidence="9 11" id="KW-0496">Mitochondrion</keyword>
<accession>A0A8K0UV19</accession>
<organism evidence="13 14">
    <name type="scientific">Cristinia sonorae</name>
    <dbReference type="NCBI Taxonomy" id="1940300"/>
    <lineage>
        <taxon>Eukaryota</taxon>
        <taxon>Fungi</taxon>
        <taxon>Dikarya</taxon>
        <taxon>Basidiomycota</taxon>
        <taxon>Agaricomycotina</taxon>
        <taxon>Agaricomycetes</taxon>
        <taxon>Agaricomycetidae</taxon>
        <taxon>Agaricales</taxon>
        <taxon>Pleurotineae</taxon>
        <taxon>Stephanosporaceae</taxon>
        <taxon>Cristinia</taxon>
    </lineage>
</organism>
<gene>
    <name evidence="11" type="primary">COQ6</name>
    <name evidence="13" type="ORF">BXZ70DRAFT_669763</name>
</gene>
<keyword evidence="5 11" id="KW-0999">Mitochondrion inner membrane</keyword>
<dbReference type="PRINTS" id="PR00420">
    <property type="entry name" value="RNGMNOXGNASE"/>
</dbReference>
<dbReference type="Proteomes" id="UP000813824">
    <property type="component" value="Unassembled WGS sequence"/>
</dbReference>
<dbReference type="GO" id="GO:0031314">
    <property type="term" value="C:extrinsic component of mitochondrial inner membrane"/>
    <property type="evidence" value="ECO:0007669"/>
    <property type="project" value="UniProtKB-UniRule"/>
</dbReference>
<dbReference type="PROSITE" id="PS01304">
    <property type="entry name" value="UBIH"/>
    <property type="match status" value="1"/>
</dbReference>
<sequence length="568" mass="60958">MLVTTQRLTAKTIRKHLSRSAARQYASSSNVEHSDVVIVGGGPAGLALAGALGSSKVVQESMRVTLIEAGDLSKTKAWQLPPDAFSNRVSSITNASQQFLRNIGAWSYVDETRTGPVEEMQVWDGVSGARITFSAAEMSLGGQTVSELSRLTENLNLQRALLRKLEESSSVEVVDKVKVESITTDDREGSPWPLLHLSDGRVIRARLLVGADGFNSPVRTYAGIQSYGWAYDTHGIVATLFHAPRSPFMTPNTVAYQRFLPTGPIAFLPISETASTMVWSTKPHLANALKAVQPSVLVDMVNAAFRLPEVSMRYLHDRLIEAHNGGTPITSEQLREEILFREHSHSIDTHSALSSLSAAAEAGIPPEGSESYPPLVKSIQPGTVASFPLRFSHADSYVGEGKGSRTVLIGDAAHTVHPLAGQGLNLGLADAEALAKCIHDSASRGGDIGSYTSLMPYSRARYFENHKMMSAVDKLHKLYSTTAMPIVWARSVGLEVANELDTLKAALMVSAGSHRLDRTPGSIGVGLAASTLENVAKSISDAQVVGQVASGVVQSGLQQLFRTLSSRR</sequence>
<proteinExistence type="inferred from homology"/>
<keyword evidence="13" id="KW-0830">Ubiquinone</keyword>
<dbReference type="InterPro" id="IPR010971">
    <property type="entry name" value="UbiH/COQ6"/>
</dbReference>
<keyword evidence="8 11" id="KW-0503">Monooxygenase</keyword>
<evidence type="ECO:0000256" key="1">
    <source>
        <dbReference type="ARBA" id="ARBA00001974"/>
    </source>
</evidence>
<comment type="cofactor">
    <cofactor evidence="1 11">
        <name>FAD</name>
        <dbReference type="ChEBI" id="CHEBI:57692"/>
    </cofactor>
</comment>
<evidence type="ECO:0000256" key="8">
    <source>
        <dbReference type="ARBA" id="ARBA00023033"/>
    </source>
</evidence>
<dbReference type="InterPro" id="IPR000689">
    <property type="entry name" value="UbQ_mOase_COQ6"/>
</dbReference>
<reference evidence="13" key="1">
    <citation type="journal article" date="2021" name="New Phytol.">
        <title>Evolutionary innovations through gain and loss of genes in the ectomycorrhizal Boletales.</title>
        <authorList>
            <person name="Wu G."/>
            <person name="Miyauchi S."/>
            <person name="Morin E."/>
            <person name="Kuo A."/>
            <person name="Drula E."/>
            <person name="Varga T."/>
            <person name="Kohler A."/>
            <person name="Feng B."/>
            <person name="Cao Y."/>
            <person name="Lipzen A."/>
            <person name="Daum C."/>
            <person name="Hundley H."/>
            <person name="Pangilinan J."/>
            <person name="Johnson J."/>
            <person name="Barry K."/>
            <person name="LaButti K."/>
            <person name="Ng V."/>
            <person name="Ahrendt S."/>
            <person name="Min B."/>
            <person name="Choi I.G."/>
            <person name="Park H."/>
            <person name="Plett J.M."/>
            <person name="Magnuson J."/>
            <person name="Spatafora J.W."/>
            <person name="Nagy L.G."/>
            <person name="Henrissat B."/>
            <person name="Grigoriev I.V."/>
            <person name="Yang Z.L."/>
            <person name="Xu J."/>
            <person name="Martin F.M."/>
        </authorList>
    </citation>
    <scope>NUCLEOTIDE SEQUENCE</scope>
    <source>
        <strain evidence="13">KKN 215</strain>
    </source>
</reference>
<keyword evidence="4 11" id="KW-0831">Ubiquinone biosynthesis</keyword>
<dbReference type="PANTHER" id="PTHR43876:SF7">
    <property type="entry name" value="UBIQUINONE BIOSYNTHESIS MONOOXYGENASE COQ6, MITOCHONDRIAL"/>
    <property type="match status" value="1"/>
</dbReference>
<dbReference type="GO" id="GO:0106364">
    <property type="term" value="F:4-hydroxy-3-all-trans-polyprenylbenzoate oxygenase activity"/>
    <property type="evidence" value="ECO:0007669"/>
    <property type="project" value="UniProtKB-EC"/>
</dbReference>
<dbReference type="UniPathway" id="UPA00232"/>
<dbReference type="InterPro" id="IPR051205">
    <property type="entry name" value="UbiH/COQ6_monooxygenase"/>
</dbReference>
<keyword evidence="6 11" id="KW-0274">FAD</keyword>
<keyword evidence="3 11" id="KW-0285">Flavoprotein</keyword>
<dbReference type="InterPro" id="IPR018168">
    <property type="entry name" value="Ubi_Hdrlase_CS"/>
</dbReference>
<dbReference type="EC" id="1.14.15.45" evidence="11"/>
<dbReference type="HAMAP" id="MF_03193">
    <property type="entry name" value="COQ6_monooxygenase"/>
    <property type="match status" value="1"/>
</dbReference>
<feature type="domain" description="FAD-binding" evidence="12">
    <location>
        <begin position="34"/>
        <end position="310"/>
    </location>
</feature>
<comment type="similarity">
    <text evidence="2 11">Belongs to the UbiH/COQ6 family.</text>
</comment>
<evidence type="ECO:0000256" key="4">
    <source>
        <dbReference type="ARBA" id="ARBA00022688"/>
    </source>
</evidence>
<name>A0A8K0UV19_9AGAR</name>
<keyword evidence="7 11" id="KW-0560">Oxidoreductase</keyword>
<keyword evidence="14" id="KW-1185">Reference proteome</keyword>
<comment type="function">
    <text evidence="11">FAD-dependent monooxygenase required for two non-consecutive steps during ubiquinone biosynthesis. Required for the C5-ring hydroxylation during ubiquinone biosynthesis by catalyzing the hydroxylation of 4-hydroxy-3-(all-trans-polyprenyl)benzoic acid to 3,4-dihydroxy-5-(all-trans-polyprenyl)benzoic acid. Also acts downstream of coq4, for the C1-hydroxylation during ubiquinone biosynthesis by catalyzing the hydroxylation of 2-methoxy-6-(all-trans-polyprenyl)phenol to 2-methoxy-6-(all-trans-polyprenyl)benzene-1,4-diol. The electrons required for the hydroxylation reaction are funneled indirectly to coq6 from NADPH via a ferredoxin/ferredoxin reductase system.</text>
</comment>
<dbReference type="InterPro" id="IPR036188">
    <property type="entry name" value="FAD/NAD-bd_sf"/>
</dbReference>
<evidence type="ECO:0000256" key="10">
    <source>
        <dbReference type="ARBA" id="ARBA00023136"/>
    </source>
</evidence>
<dbReference type="AlphaFoldDB" id="A0A8K0UV19"/>
<dbReference type="OrthoDB" id="683240at2759"/>
<dbReference type="GO" id="GO:0016712">
    <property type="term" value="F:oxidoreductase activity, acting on paired donors, with incorporation or reduction of molecular oxygen, reduced flavin or flavoprotein as one donor, and incorporation of one atom of oxygen"/>
    <property type="evidence" value="ECO:0007669"/>
    <property type="project" value="UniProtKB-UniRule"/>
</dbReference>